<gene>
    <name evidence="1" type="ORF">HPNQ4053_1329</name>
</gene>
<proteinExistence type="predicted"/>
<name>I9QDS1_HELPX</name>
<evidence type="ECO:0000313" key="2">
    <source>
        <dbReference type="Proteomes" id="UP000004260"/>
    </source>
</evidence>
<evidence type="ECO:0000313" key="1">
    <source>
        <dbReference type="EMBL" id="EJB32691.1"/>
    </source>
</evidence>
<accession>I9QDS1</accession>
<comment type="caution">
    <text evidence="1">The sequence shown here is derived from an EMBL/GenBank/DDBJ whole genome shotgun (WGS) entry which is preliminary data.</text>
</comment>
<dbReference type="Proteomes" id="UP000004260">
    <property type="component" value="Unassembled WGS sequence"/>
</dbReference>
<dbReference type="EMBL" id="AKNV01000006">
    <property type="protein sequence ID" value="EJB32691.1"/>
    <property type="molecule type" value="Genomic_DNA"/>
</dbReference>
<sequence>MRQYKGHKRIFSRIRSVSMISVSSFSKFGERIQNKQDKPPSFVLNFNP</sequence>
<reference evidence="1 2" key="1">
    <citation type="journal article" date="2013" name="Pathog. Dis.">
        <title>Genome sequences of 65 Helicobacter pylori strains isolated from asymptomatic individuals and patients with gastric cancer, peptic ulcer disease, or gastritis.</title>
        <authorList>
            <person name="Blanchard T.G."/>
            <person name="Czinn S.J."/>
            <person name="Correa P."/>
            <person name="Nakazawa T."/>
            <person name="Keelan M."/>
            <person name="Morningstar L."/>
            <person name="Santana-Cruz I."/>
            <person name="Maroo A."/>
            <person name="McCracken C."/>
            <person name="Shefchek K."/>
            <person name="Daugherty S."/>
            <person name="Song Y."/>
            <person name="Fraser C.M."/>
            <person name="Fricke W.F."/>
        </authorList>
    </citation>
    <scope>NUCLEOTIDE SEQUENCE [LARGE SCALE GENOMIC DNA]</scope>
    <source>
        <strain evidence="1 2">NQ4053</strain>
    </source>
</reference>
<protein>
    <submittedName>
        <fullName evidence="1">Uncharacterized protein</fullName>
    </submittedName>
</protein>
<organism evidence="1 2">
    <name type="scientific">Helicobacter pylori NQ4053</name>
    <dbReference type="NCBI Taxonomy" id="992027"/>
    <lineage>
        <taxon>Bacteria</taxon>
        <taxon>Pseudomonadati</taxon>
        <taxon>Campylobacterota</taxon>
        <taxon>Epsilonproteobacteria</taxon>
        <taxon>Campylobacterales</taxon>
        <taxon>Helicobacteraceae</taxon>
        <taxon>Helicobacter</taxon>
    </lineage>
</organism>
<dbReference type="PATRIC" id="fig|992027.3.peg.1288"/>
<dbReference type="AlphaFoldDB" id="I9QDS1"/>